<accession>A0A448WD15</accession>
<organism evidence="2 3">
    <name type="scientific">Protopolystoma xenopodis</name>
    <dbReference type="NCBI Taxonomy" id="117903"/>
    <lineage>
        <taxon>Eukaryota</taxon>
        <taxon>Metazoa</taxon>
        <taxon>Spiralia</taxon>
        <taxon>Lophotrochozoa</taxon>
        <taxon>Platyhelminthes</taxon>
        <taxon>Monogenea</taxon>
        <taxon>Polyopisthocotylea</taxon>
        <taxon>Polystomatidea</taxon>
        <taxon>Polystomatidae</taxon>
        <taxon>Protopolystoma</taxon>
    </lineage>
</organism>
<keyword evidence="3" id="KW-1185">Reference proteome</keyword>
<dbReference type="AlphaFoldDB" id="A0A448WD15"/>
<evidence type="ECO:0000313" key="3">
    <source>
        <dbReference type="Proteomes" id="UP000784294"/>
    </source>
</evidence>
<feature type="chain" id="PRO_5019409068" evidence="1">
    <location>
        <begin position="21"/>
        <end position="384"/>
    </location>
</feature>
<name>A0A448WD15_9PLAT</name>
<dbReference type="Proteomes" id="UP000784294">
    <property type="component" value="Unassembled WGS sequence"/>
</dbReference>
<proteinExistence type="predicted"/>
<comment type="caution">
    <text evidence="2">The sequence shown here is derived from an EMBL/GenBank/DDBJ whole genome shotgun (WGS) entry which is preliminary data.</text>
</comment>
<evidence type="ECO:0000256" key="1">
    <source>
        <dbReference type="SAM" id="SignalP"/>
    </source>
</evidence>
<feature type="signal peptide" evidence="1">
    <location>
        <begin position="1"/>
        <end position="20"/>
    </location>
</feature>
<evidence type="ECO:0000313" key="2">
    <source>
        <dbReference type="EMBL" id="VEL08837.1"/>
    </source>
</evidence>
<keyword evidence="1" id="KW-0732">Signal</keyword>
<protein>
    <submittedName>
        <fullName evidence="2">Uncharacterized protein</fullName>
    </submittedName>
</protein>
<reference evidence="2" key="1">
    <citation type="submission" date="2018-11" db="EMBL/GenBank/DDBJ databases">
        <authorList>
            <consortium name="Pathogen Informatics"/>
        </authorList>
    </citation>
    <scope>NUCLEOTIDE SEQUENCE</scope>
</reference>
<sequence>MLTYARYCLLLISLVQPVYPEQIMGVFLWSFTAFNVFLLNSAIMPSFSHGFDYPSPQPCDLQAPKWHSEDFIRLHASRNEIHAHLACGLLRNRPLVGHKTTADTVSYSSGLGKEMPEPDLLLAKPLIHDLFYLLRPVQNQAHSFFLTPVFLKADSLQDVQNNSVRLSFLRLALNLGKIWRRRCLRRLHASKSLPHGSQEKVKLEVPIRSRPLSASEPDGGVLFSRHSLNTVMPVSSSISTSGSLSAVSTLCESSFSPSMISTEAQRIPSLAASGSPINYDQCLSDGRGAGETGSGALTGDTDSENNLQMAERALASVQSAIQCLGVEVCLTKHGLLSLSGVQSCSIPDGHSGKTNCGPSASIGTALINLINSGILSRRVPTPYS</sequence>
<gene>
    <name evidence="2" type="ORF">PXEA_LOCUS2277</name>
</gene>
<dbReference type="EMBL" id="CAAALY010004854">
    <property type="protein sequence ID" value="VEL08837.1"/>
    <property type="molecule type" value="Genomic_DNA"/>
</dbReference>